<reference evidence="1" key="1">
    <citation type="submission" date="2013-10" db="EMBL/GenBank/DDBJ databases">
        <title>Draft genome sequence of Clostridium botulinum type B strain Osaka05.</title>
        <authorList>
            <person name="Sakaguchi Y."/>
            <person name="Hosomi K."/>
            <person name="Uchiyama J."/>
            <person name="Ogura Y."/>
            <person name="Sakaguchi M."/>
            <person name="Kohda T."/>
            <person name="Mukamoto M."/>
            <person name="Misawa N."/>
            <person name="Matsuzaki S."/>
            <person name="Hayashi T."/>
            <person name="Kozaki S."/>
        </authorList>
    </citation>
    <scope>NUCLEOTIDE SEQUENCE</scope>
    <source>
        <strain evidence="1">Osaka05</strain>
    </source>
</reference>
<keyword evidence="1" id="KW-0418">Kinase</keyword>
<protein>
    <submittedName>
        <fullName evidence="1">Sensor histidine kinase</fullName>
    </submittedName>
</protein>
<gene>
    <name evidence="1" type="ORF">CBO05C_2989</name>
</gene>
<organism evidence="1">
    <name type="scientific">Clostridium botulinum B str. Osaka05</name>
    <dbReference type="NCBI Taxonomy" id="1407017"/>
    <lineage>
        <taxon>Bacteria</taxon>
        <taxon>Bacillati</taxon>
        <taxon>Bacillota</taxon>
        <taxon>Clostridia</taxon>
        <taxon>Eubacteriales</taxon>
        <taxon>Clostridiaceae</taxon>
        <taxon>Clostridium</taxon>
    </lineage>
</organism>
<name>A0A0S6U4H5_CLOBO</name>
<dbReference type="AlphaFoldDB" id="A0A0S6U4H5"/>
<dbReference type="Proteomes" id="UP000054164">
    <property type="component" value="Unassembled WGS sequence"/>
</dbReference>
<accession>A0A0S6U4H5</accession>
<evidence type="ECO:0000313" key="1">
    <source>
        <dbReference type="EMBL" id="GAE03299.1"/>
    </source>
</evidence>
<dbReference type="EMBL" id="DF384213">
    <property type="protein sequence ID" value="GAE03299.1"/>
    <property type="molecule type" value="Genomic_DNA"/>
</dbReference>
<sequence length="48" mass="6215">MSEIGRDMYENIKYYKDIWYKYRKYIDIWAHEIKTNKLSYYKKILVYH</sequence>
<dbReference type="GO" id="GO:0016301">
    <property type="term" value="F:kinase activity"/>
    <property type="evidence" value="ECO:0007669"/>
    <property type="project" value="UniProtKB-KW"/>
</dbReference>
<keyword evidence="1" id="KW-0808">Transferase</keyword>
<dbReference type="HOGENOM" id="CLU_3151179_0_0_9"/>
<proteinExistence type="predicted"/>